<keyword evidence="1 2" id="KW-0443">Lipid metabolism</keyword>
<feature type="active site" description="Nucleophile" evidence="2">
    <location>
        <position position="45"/>
    </location>
</feature>
<accession>A6G3Y0</accession>
<dbReference type="InterPro" id="IPR002641">
    <property type="entry name" value="PNPLA_dom"/>
</dbReference>
<evidence type="ECO:0000256" key="1">
    <source>
        <dbReference type="ARBA" id="ARBA00023098"/>
    </source>
</evidence>
<proteinExistence type="predicted"/>
<keyword evidence="2" id="KW-0442">Lipid degradation</keyword>
<dbReference type="SUPFAM" id="SSF52151">
    <property type="entry name" value="FabD/lysophospholipase-like"/>
    <property type="match status" value="1"/>
</dbReference>
<dbReference type="STRING" id="391625.PPSIR1_35362"/>
<evidence type="ECO:0000259" key="3">
    <source>
        <dbReference type="PROSITE" id="PS51635"/>
    </source>
</evidence>
<dbReference type="GO" id="GO:0016042">
    <property type="term" value="P:lipid catabolic process"/>
    <property type="evidence" value="ECO:0007669"/>
    <property type="project" value="UniProtKB-UniRule"/>
</dbReference>
<name>A6G3Y0_9BACT</name>
<dbReference type="Pfam" id="PF01734">
    <property type="entry name" value="Patatin"/>
    <property type="match status" value="1"/>
</dbReference>
<evidence type="ECO:0000256" key="2">
    <source>
        <dbReference type="PROSITE-ProRule" id="PRU01161"/>
    </source>
</evidence>
<dbReference type="AlphaFoldDB" id="A6G3Y0"/>
<dbReference type="Gene3D" id="3.40.1090.10">
    <property type="entry name" value="Cytosolic phospholipase A2 catalytic domain"/>
    <property type="match status" value="2"/>
</dbReference>
<reference evidence="4 5" key="1">
    <citation type="submission" date="2007-06" db="EMBL/GenBank/DDBJ databases">
        <authorList>
            <person name="Shimkets L."/>
            <person name="Ferriera S."/>
            <person name="Johnson J."/>
            <person name="Kravitz S."/>
            <person name="Beeson K."/>
            <person name="Sutton G."/>
            <person name="Rogers Y.-H."/>
            <person name="Friedman R."/>
            <person name="Frazier M."/>
            <person name="Venter J.C."/>
        </authorList>
    </citation>
    <scope>NUCLEOTIDE SEQUENCE [LARGE SCALE GENOMIC DNA]</scope>
    <source>
        <strain evidence="4 5">SIR-1</strain>
    </source>
</reference>
<dbReference type="PROSITE" id="PS51257">
    <property type="entry name" value="PROKAR_LIPOPROTEIN"/>
    <property type="match status" value="1"/>
</dbReference>
<keyword evidence="5" id="KW-1185">Reference proteome</keyword>
<organism evidence="4 5">
    <name type="scientific">Plesiocystis pacifica SIR-1</name>
    <dbReference type="NCBI Taxonomy" id="391625"/>
    <lineage>
        <taxon>Bacteria</taxon>
        <taxon>Pseudomonadati</taxon>
        <taxon>Myxococcota</taxon>
        <taxon>Polyangia</taxon>
        <taxon>Nannocystales</taxon>
        <taxon>Nannocystaceae</taxon>
        <taxon>Plesiocystis</taxon>
    </lineage>
</organism>
<gene>
    <name evidence="4" type="ORF">PPSIR1_35362</name>
</gene>
<dbReference type="Proteomes" id="UP000005801">
    <property type="component" value="Unassembled WGS sequence"/>
</dbReference>
<evidence type="ECO:0000313" key="4">
    <source>
        <dbReference type="EMBL" id="EDM79517.1"/>
    </source>
</evidence>
<comment type="caution">
    <text evidence="4">The sequence shown here is derived from an EMBL/GenBank/DDBJ whole genome shotgun (WGS) entry which is preliminary data.</text>
</comment>
<comment type="caution">
    <text evidence="2">Lacks conserved residue(s) required for the propagation of feature annotation.</text>
</comment>
<dbReference type="GO" id="GO:0016787">
    <property type="term" value="F:hydrolase activity"/>
    <property type="evidence" value="ECO:0007669"/>
    <property type="project" value="UniProtKB-UniRule"/>
</dbReference>
<dbReference type="eggNOG" id="COG1752">
    <property type="taxonomic scope" value="Bacteria"/>
</dbReference>
<dbReference type="InterPro" id="IPR016035">
    <property type="entry name" value="Acyl_Trfase/lysoPLipase"/>
</dbReference>
<evidence type="ECO:0000313" key="5">
    <source>
        <dbReference type="Proteomes" id="UP000005801"/>
    </source>
</evidence>
<sequence length="297" mass="32968">MLRAAMAEPISLVLSGGGCKTFWGMGAYEVLEDLLPPIERWSAVSAGVAMALARCTGLFPETMQVFLDEVDRNESNIYPRRVFSRRDRAFPHDGIYRGTIAAILERGGFERVRESVPVHMLISHIEPGYPLVRTSAVAVRNHMIARRRRDLHGPGHLAPGLGYRALSSHDAQSPAELIDWIVASSTIPPFTRIQREGGRTFLDGGLVDNTPIRALPKHARAEGRKIVCLISHKKPTPRIPMRTPEGAEILYLAAPEPLPIRIWDYTSPDKVVEIFERGKRDAEALRPVLAAFTSASR</sequence>
<dbReference type="PROSITE" id="PS51635">
    <property type="entry name" value="PNPLA"/>
    <property type="match status" value="1"/>
</dbReference>
<feature type="active site" description="Proton acceptor" evidence="2">
    <location>
        <position position="203"/>
    </location>
</feature>
<feature type="domain" description="PNPLA" evidence="3">
    <location>
        <begin position="12"/>
        <end position="216"/>
    </location>
</feature>
<protein>
    <submittedName>
        <fullName evidence="4">Patatin</fullName>
    </submittedName>
</protein>
<feature type="short sequence motif" description="DGA/G" evidence="2">
    <location>
        <begin position="203"/>
        <end position="205"/>
    </location>
</feature>
<dbReference type="EMBL" id="ABCS01000019">
    <property type="protein sequence ID" value="EDM79517.1"/>
    <property type="molecule type" value="Genomic_DNA"/>
</dbReference>
<keyword evidence="2" id="KW-0378">Hydrolase</keyword>